<dbReference type="EMBL" id="JAACNO010003127">
    <property type="protein sequence ID" value="KAF4128392.1"/>
    <property type="molecule type" value="Genomic_DNA"/>
</dbReference>
<comment type="caution">
    <text evidence="1">The sequence shown here is derived from an EMBL/GenBank/DDBJ whole genome shotgun (WGS) entry which is preliminary data.</text>
</comment>
<evidence type="ECO:0000313" key="2">
    <source>
        <dbReference type="Proteomes" id="UP000704712"/>
    </source>
</evidence>
<gene>
    <name evidence="1" type="ORF">GN958_ATG22470</name>
</gene>
<accession>A0A8S9TL81</accession>
<organism evidence="1 2">
    <name type="scientific">Phytophthora infestans</name>
    <name type="common">Potato late blight agent</name>
    <name type="synonym">Botrytis infestans</name>
    <dbReference type="NCBI Taxonomy" id="4787"/>
    <lineage>
        <taxon>Eukaryota</taxon>
        <taxon>Sar</taxon>
        <taxon>Stramenopiles</taxon>
        <taxon>Oomycota</taxon>
        <taxon>Peronosporomycetes</taxon>
        <taxon>Peronosporales</taxon>
        <taxon>Peronosporaceae</taxon>
        <taxon>Phytophthora</taxon>
    </lineage>
</organism>
<dbReference type="Proteomes" id="UP000704712">
    <property type="component" value="Unassembled WGS sequence"/>
</dbReference>
<reference evidence="1" key="1">
    <citation type="submission" date="2020-03" db="EMBL/GenBank/DDBJ databases">
        <title>Hybrid Assembly of Korean Phytophthora infestans isolates.</title>
        <authorList>
            <person name="Prokchorchik M."/>
            <person name="Lee Y."/>
            <person name="Seo J."/>
            <person name="Cho J.-H."/>
            <person name="Park Y.-E."/>
            <person name="Jang D.-C."/>
            <person name="Im J.-S."/>
            <person name="Choi J.-G."/>
            <person name="Park H.-J."/>
            <person name="Lee G.-B."/>
            <person name="Lee Y.-G."/>
            <person name="Hong S.-Y."/>
            <person name="Cho K."/>
            <person name="Sohn K.H."/>
        </authorList>
    </citation>
    <scope>NUCLEOTIDE SEQUENCE</scope>
    <source>
        <strain evidence="1">KR_2_A2</strain>
    </source>
</reference>
<dbReference type="AlphaFoldDB" id="A0A8S9TL81"/>
<evidence type="ECO:0000313" key="1">
    <source>
        <dbReference type="EMBL" id="KAF4128392.1"/>
    </source>
</evidence>
<sequence length="81" mass="8974">MPYCADSGSDNSIIGRSKAEELAKLDNRVILQPLEQPVLSKAVGDRIITARNVIEVRILIHTAAGPVTPTQRFRCFVIEDR</sequence>
<protein>
    <submittedName>
        <fullName evidence="1">Uncharacterized protein</fullName>
    </submittedName>
</protein>
<proteinExistence type="predicted"/>
<name>A0A8S9TL81_PHYIN</name>